<dbReference type="GO" id="GO:0004084">
    <property type="term" value="F:branched-chain-amino-acid transaminase activity"/>
    <property type="evidence" value="ECO:0007669"/>
    <property type="project" value="UniProtKB-EC"/>
</dbReference>
<comment type="pathway">
    <text evidence="1">Amino-acid biosynthesis; L-isoleucine biosynthesis; L-isoleucine from 2-oxobutanoate: step 4/4.</text>
</comment>
<comment type="pathway">
    <text evidence="2">Amino-acid biosynthesis; L-valine biosynthesis; L-valine from pyruvate: step 4/4.</text>
</comment>
<dbReference type="Gene3D" id="3.20.10.10">
    <property type="entry name" value="D-amino Acid Aminotransferase, subunit A, domain 2"/>
    <property type="match status" value="1"/>
</dbReference>
<dbReference type="InterPro" id="IPR050571">
    <property type="entry name" value="Class-IV_PLP-Dep_Aminotrnsfr"/>
</dbReference>
<dbReference type="AlphaFoldDB" id="A0A4R4DXG4"/>
<dbReference type="InterPro" id="IPR036038">
    <property type="entry name" value="Aminotransferase-like"/>
</dbReference>
<protein>
    <recommendedName>
        <fullName evidence="5">branched-chain-amino-acid transaminase</fullName>
        <ecNumber evidence="5">2.6.1.42</ecNumber>
    </recommendedName>
</protein>
<evidence type="ECO:0000256" key="3">
    <source>
        <dbReference type="ARBA" id="ARBA00005072"/>
    </source>
</evidence>
<dbReference type="Proteomes" id="UP000295164">
    <property type="component" value="Unassembled WGS sequence"/>
</dbReference>
<dbReference type="InterPro" id="IPR043132">
    <property type="entry name" value="BCAT-like_C"/>
</dbReference>
<evidence type="ECO:0000256" key="8">
    <source>
        <dbReference type="ARBA" id="ARBA00049229"/>
    </source>
</evidence>
<dbReference type="OrthoDB" id="9805628at2"/>
<dbReference type="EC" id="2.6.1.42" evidence="5"/>
<dbReference type="PANTHER" id="PTHR42743:SF11">
    <property type="entry name" value="AMINODEOXYCHORISMATE LYASE"/>
    <property type="match status" value="1"/>
</dbReference>
<gene>
    <name evidence="9" type="ORF">E0486_15250</name>
</gene>
<comment type="pathway">
    <text evidence="3">Amino-acid biosynthesis; L-leucine biosynthesis; L-leucine from 3-methyl-2-oxobutanoate: step 4/4.</text>
</comment>
<comment type="catalytic activity">
    <reaction evidence="8">
        <text>L-leucine + 2-oxoglutarate = 4-methyl-2-oxopentanoate + L-glutamate</text>
        <dbReference type="Rhea" id="RHEA:18321"/>
        <dbReference type="ChEBI" id="CHEBI:16810"/>
        <dbReference type="ChEBI" id="CHEBI:17865"/>
        <dbReference type="ChEBI" id="CHEBI:29985"/>
        <dbReference type="ChEBI" id="CHEBI:57427"/>
        <dbReference type="EC" id="2.6.1.42"/>
    </reaction>
</comment>
<sequence>MPLICHNGRFLDAATPVLDAANPAFRWGEGLFETMRMHNGTIPLAARHWARLQDGLERLGLNAAALQQPVLENLLEELARRNDCSAAARLRLEVYRDGSGLGFVAEATALDAADAGLNERGWQVEVFPDARIAADAFSSLKRSCYLPYLLAARRAADTSMDECLLLNAWGRVCDGARSSVFVVRGNDIVTPPLSEGAIDGVLRRHLIDTLAAEGRPVREEALTMEDLLAADELFLTNALKGIRWAARFRSRTYGNTRARPLYERLGEPFAAPAVASE</sequence>
<evidence type="ECO:0000256" key="4">
    <source>
        <dbReference type="ARBA" id="ARBA00009320"/>
    </source>
</evidence>
<proteinExistence type="inferred from homology"/>
<name>A0A4R4DXG4_9BACT</name>
<evidence type="ECO:0000256" key="1">
    <source>
        <dbReference type="ARBA" id="ARBA00004824"/>
    </source>
</evidence>
<dbReference type="RefSeq" id="WP_131853321.1">
    <property type="nucleotide sequence ID" value="NZ_SKFH01000033.1"/>
</dbReference>
<dbReference type="Gene3D" id="3.30.470.10">
    <property type="match status" value="1"/>
</dbReference>
<evidence type="ECO:0000313" key="9">
    <source>
        <dbReference type="EMBL" id="TCZ67715.1"/>
    </source>
</evidence>
<keyword evidence="10" id="KW-1185">Reference proteome</keyword>
<comment type="catalytic activity">
    <reaction evidence="7">
        <text>L-isoleucine + 2-oxoglutarate = (S)-3-methyl-2-oxopentanoate + L-glutamate</text>
        <dbReference type="Rhea" id="RHEA:24801"/>
        <dbReference type="ChEBI" id="CHEBI:16810"/>
        <dbReference type="ChEBI" id="CHEBI:29985"/>
        <dbReference type="ChEBI" id="CHEBI:35146"/>
        <dbReference type="ChEBI" id="CHEBI:58045"/>
        <dbReference type="EC" id="2.6.1.42"/>
    </reaction>
</comment>
<comment type="similarity">
    <text evidence="4">Belongs to the class-IV pyridoxal-phosphate-dependent aminotransferase family.</text>
</comment>
<comment type="caution">
    <text evidence="9">The sequence shown here is derived from an EMBL/GenBank/DDBJ whole genome shotgun (WGS) entry which is preliminary data.</text>
</comment>
<dbReference type="GO" id="GO:0046394">
    <property type="term" value="P:carboxylic acid biosynthetic process"/>
    <property type="evidence" value="ECO:0007669"/>
    <property type="project" value="UniProtKB-ARBA"/>
</dbReference>
<evidence type="ECO:0000256" key="2">
    <source>
        <dbReference type="ARBA" id="ARBA00004931"/>
    </source>
</evidence>
<dbReference type="InterPro" id="IPR001544">
    <property type="entry name" value="Aminotrans_IV"/>
</dbReference>
<dbReference type="EMBL" id="SKFH01000033">
    <property type="protein sequence ID" value="TCZ67715.1"/>
    <property type="molecule type" value="Genomic_DNA"/>
</dbReference>
<reference evidence="9 10" key="1">
    <citation type="submission" date="2019-03" db="EMBL/GenBank/DDBJ databases">
        <authorList>
            <person name="Kim M.K.M."/>
        </authorList>
    </citation>
    <scope>NUCLEOTIDE SEQUENCE [LARGE SCALE GENOMIC DNA]</scope>
    <source>
        <strain evidence="9 10">17J68-15</strain>
    </source>
</reference>
<accession>A0A4R4DXG4</accession>
<evidence type="ECO:0000256" key="6">
    <source>
        <dbReference type="ARBA" id="ARBA00048212"/>
    </source>
</evidence>
<dbReference type="Pfam" id="PF01063">
    <property type="entry name" value="Aminotran_4"/>
    <property type="match status" value="1"/>
</dbReference>
<comment type="catalytic activity">
    <reaction evidence="6">
        <text>L-valine + 2-oxoglutarate = 3-methyl-2-oxobutanoate + L-glutamate</text>
        <dbReference type="Rhea" id="RHEA:24813"/>
        <dbReference type="ChEBI" id="CHEBI:11851"/>
        <dbReference type="ChEBI" id="CHEBI:16810"/>
        <dbReference type="ChEBI" id="CHEBI:29985"/>
        <dbReference type="ChEBI" id="CHEBI:57762"/>
        <dbReference type="EC" id="2.6.1.42"/>
    </reaction>
</comment>
<evidence type="ECO:0000256" key="7">
    <source>
        <dbReference type="ARBA" id="ARBA00048798"/>
    </source>
</evidence>
<dbReference type="SUPFAM" id="SSF56752">
    <property type="entry name" value="D-aminoacid aminotransferase-like PLP-dependent enzymes"/>
    <property type="match status" value="1"/>
</dbReference>
<organism evidence="9 10">
    <name type="scientific">Flaviaesturariibacter aridisoli</name>
    <dbReference type="NCBI Taxonomy" id="2545761"/>
    <lineage>
        <taxon>Bacteria</taxon>
        <taxon>Pseudomonadati</taxon>
        <taxon>Bacteroidota</taxon>
        <taxon>Chitinophagia</taxon>
        <taxon>Chitinophagales</taxon>
        <taxon>Chitinophagaceae</taxon>
        <taxon>Flaviaestuariibacter</taxon>
    </lineage>
</organism>
<dbReference type="PANTHER" id="PTHR42743">
    <property type="entry name" value="AMINO-ACID AMINOTRANSFERASE"/>
    <property type="match status" value="1"/>
</dbReference>
<evidence type="ECO:0000256" key="5">
    <source>
        <dbReference type="ARBA" id="ARBA00013053"/>
    </source>
</evidence>
<dbReference type="CDD" id="cd00449">
    <property type="entry name" value="PLPDE_IV"/>
    <property type="match status" value="1"/>
</dbReference>
<dbReference type="InterPro" id="IPR043131">
    <property type="entry name" value="BCAT-like_N"/>
</dbReference>
<evidence type="ECO:0000313" key="10">
    <source>
        <dbReference type="Proteomes" id="UP000295164"/>
    </source>
</evidence>